<keyword evidence="2" id="KW-1185">Reference proteome</keyword>
<organism evidence="1 2">
    <name type="scientific">Araneus ventricosus</name>
    <name type="common">Orbweaver spider</name>
    <name type="synonym">Epeira ventricosa</name>
    <dbReference type="NCBI Taxonomy" id="182803"/>
    <lineage>
        <taxon>Eukaryota</taxon>
        <taxon>Metazoa</taxon>
        <taxon>Ecdysozoa</taxon>
        <taxon>Arthropoda</taxon>
        <taxon>Chelicerata</taxon>
        <taxon>Arachnida</taxon>
        <taxon>Araneae</taxon>
        <taxon>Araneomorphae</taxon>
        <taxon>Entelegynae</taxon>
        <taxon>Araneoidea</taxon>
        <taxon>Araneidae</taxon>
        <taxon>Araneus</taxon>
    </lineage>
</organism>
<accession>A0A4Y2WJY2</accession>
<proteinExistence type="predicted"/>
<gene>
    <name evidence="1" type="ORF">AVEN_31680_1</name>
</gene>
<evidence type="ECO:0000313" key="2">
    <source>
        <dbReference type="Proteomes" id="UP000499080"/>
    </source>
</evidence>
<evidence type="ECO:0000313" key="1">
    <source>
        <dbReference type="EMBL" id="GBO36956.1"/>
    </source>
</evidence>
<dbReference type="AlphaFoldDB" id="A0A4Y2WJY2"/>
<protein>
    <submittedName>
        <fullName evidence="1">Uncharacterized protein</fullName>
    </submittedName>
</protein>
<dbReference type="OrthoDB" id="10503843at2759"/>
<sequence length="116" mass="12577">HVPHIRRLGICVIGSPLDLERRSVCGSLPEELLALQSDRSLGEGGNVRDWRQLAGRSLCGSERGIPPPHVNPQDCGSAAGVGVQRFHTENPTCLRAARVAQSGFFNEKQLQNSLKV</sequence>
<dbReference type="Proteomes" id="UP000499080">
    <property type="component" value="Unassembled WGS sequence"/>
</dbReference>
<reference evidence="1 2" key="1">
    <citation type="journal article" date="2019" name="Sci. Rep.">
        <title>Orb-weaving spider Araneus ventricosus genome elucidates the spidroin gene catalogue.</title>
        <authorList>
            <person name="Kono N."/>
            <person name="Nakamura H."/>
            <person name="Ohtoshi R."/>
            <person name="Moran D.A.P."/>
            <person name="Shinohara A."/>
            <person name="Yoshida Y."/>
            <person name="Fujiwara M."/>
            <person name="Mori M."/>
            <person name="Tomita M."/>
            <person name="Arakawa K."/>
        </authorList>
    </citation>
    <scope>NUCLEOTIDE SEQUENCE [LARGE SCALE GENOMIC DNA]</scope>
</reference>
<comment type="caution">
    <text evidence="1">The sequence shown here is derived from an EMBL/GenBank/DDBJ whole genome shotgun (WGS) entry which is preliminary data.</text>
</comment>
<dbReference type="EMBL" id="BGPR01061244">
    <property type="protein sequence ID" value="GBO36956.1"/>
    <property type="molecule type" value="Genomic_DNA"/>
</dbReference>
<name>A0A4Y2WJY2_ARAVE</name>
<feature type="non-terminal residue" evidence="1">
    <location>
        <position position="1"/>
    </location>
</feature>